<keyword evidence="1" id="KW-0474">Menaquinone biosynthesis</keyword>
<dbReference type="Pfam" id="PF12697">
    <property type="entry name" value="Abhydrolase_6"/>
    <property type="match status" value="1"/>
</dbReference>
<organism evidence="4 5">
    <name type="scientific">Reinekea marinisedimentorum</name>
    <dbReference type="NCBI Taxonomy" id="230495"/>
    <lineage>
        <taxon>Bacteria</taxon>
        <taxon>Pseudomonadati</taxon>
        <taxon>Pseudomonadota</taxon>
        <taxon>Gammaproteobacteria</taxon>
        <taxon>Oceanospirillales</taxon>
        <taxon>Saccharospirillaceae</taxon>
        <taxon>Reinekea</taxon>
    </lineage>
</organism>
<dbReference type="GO" id="GO:0009234">
    <property type="term" value="P:menaquinone biosynthetic process"/>
    <property type="evidence" value="ECO:0007669"/>
    <property type="project" value="UniProtKB-KW"/>
</dbReference>
<dbReference type="EMBL" id="SLZR01000012">
    <property type="protein sequence ID" value="TCS39726.1"/>
    <property type="molecule type" value="Genomic_DNA"/>
</dbReference>
<keyword evidence="5" id="KW-1185">Reference proteome</keyword>
<dbReference type="PANTHER" id="PTHR42916">
    <property type="entry name" value="2-SUCCINYL-5-ENOLPYRUVYL-6-HYDROXY-3-CYCLOHEXENE-1-CARBOXYLATE SYNTHASE"/>
    <property type="match status" value="1"/>
</dbReference>
<name>A0A4R3I1T8_9GAMM</name>
<gene>
    <name evidence="4" type="ORF">BCF53_11211</name>
</gene>
<dbReference type="RefSeq" id="WP_132702257.1">
    <property type="nucleotide sequence ID" value="NZ_SLZR01000012.1"/>
</dbReference>
<dbReference type="SUPFAM" id="SSF53474">
    <property type="entry name" value="alpha/beta-Hydrolases"/>
    <property type="match status" value="1"/>
</dbReference>
<accession>A0A4R3I1T8</accession>
<dbReference type="InterPro" id="IPR029058">
    <property type="entry name" value="AB_hydrolase_fold"/>
</dbReference>
<dbReference type="GO" id="GO:0016829">
    <property type="term" value="F:lyase activity"/>
    <property type="evidence" value="ECO:0007669"/>
    <property type="project" value="UniProtKB-KW"/>
</dbReference>
<dbReference type="InterPro" id="IPR000073">
    <property type="entry name" value="AB_hydrolase_1"/>
</dbReference>
<dbReference type="Gene3D" id="3.40.50.1820">
    <property type="entry name" value="alpha/beta hydrolase"/>
    <property type="match status" value="1"/>
</dbReference>
<evidence type="ECO:0000259" key="3">
    <source>
        <dbReference type="Pfam" id="PF12697"/>
    </source>
</evidence>
<dbReference type="AlphaFoldDB" id="A0A4R3I1T8"/>
<dbReference type="PANTHER" id="PTHR42916:SF1">
    <property type="entry name" value="PROTEIN PHYLLO, CHLOROPLASTIC"/>
    <property type="match status" value="1"/>
</dbReference>
<evidence type="ECO:0000256" key="1">
    <source>
        <dbReference type="ARBA" id="ARBA00022428"/>
    </source>
</evidence>
<protein>
    <submittedName>
        <fullName evidence="4">2-succinyl-6-hydroxy-2, 4-cyclohexadiene-1-carboxylate synthase</fullName>
    </submittedName>
</protein>
<comment type="caution">
    <text evidence="4">The sequence shown here is derived from an EMBL/GenBank/DDBJ whole genome shotgun (WGS) entry which is preliminary data.</text>
</comment>
<keyword evidence="2" id="KW-0456">Lyase</keyword>
<evidence type="ECO:0000313" key="4">
    <source>
        <dbReference type="EMBL" id="TCS39726.1"/>
    </source>
</evidence>
<dbReference type="OrthoDB" id="9808398at2"/>
<sequence>MKPWFFLPGFMGNSHDFNHLAEAMGLPAPVFWQWPEVDAPVSFEHYAQLAWQHFRAQLPAQFSLYAYSMGGRIASFWWRYDDFQQRCQALVIAGSHPGLAEAQARLQRAQHDARWVQAFASQPLCDVLQRWYQQPVFASLSGQQKARQIANKLQRSGVAYAQILQSASLAHQPLLGDSWRAEPRLSYVAGELDEKFLTLAQQYCCEHQLIRIADCGHMAHWEKPAALADALATRFNTGNNDR</sequence>
<evidence type="ECO:0000313" key="5">
    <source>
        <dbReference type="Proteomes" id="UP000295793"/>
    </source>
</evidence>
<evidence type="ECO:0000256" key="2">
    <source>
        <dbReference type="ARBA" id="ARBA00023239"/>
    </source>
</evidence>
<feature type="domain" description="AB hydrolase-1" evidence="3">
    <location>
        <begin position="6"/>
        <end position="230"/>
    </location>
</feature>
<proteinExistence type="predicted"/>
<reference evidence="4 5" key="1">
    <citation type="submission" date="2019-03" db="EMBL/GenBank/DDBJ databases">
        <title>Genomic Encyclopedia of Archaeal and Bacterial Type Strains, Phase II (KMG-II): from individual species to whole genera.</title>
        <authorList>
            <person name="Goeker M."/>
        </authorList>
    </citation>
    <scope>NUCLEOTIDE SEQUENCE [LARGE SCALE GENOMIC DNA]</scope>
    <source>
        <strain evidence="4 5">DSM 15388</strain>
    </source>
</reference>
<dbReference type="Proteomes" id="UP000295793">
    <property type="component" value="Unassembled WGS sequence"/>
</dbReference>